<reference evidence="10" key="1">
    <citation type="journal article" date="2016" name="Nature">
        <title>The genome of the seagrass Zostera marina reveals angiosperm adaptation to the sea.</title>
        <authorList>
            <person name="Olsen J.L."/>
            <person name="Rouze P."/>
            <person name="Verhelst B."/>
            <person name="Lin Y.-C."/>
            <person name="Bayer T."/>
            <person name="Collen J."/>
            <person name="Dattolo E."/>
            <person name="De Paoli E."/>
            <person name="Dittami S."/>
            <person name="Maumus F."/>
            <person name="Michel G."/>
            <person name="Kersting A."/>
            <person name="Lauritano C."/>
            <person name="Lohaus R."/>
            <person name="Toepel M."/>
            <person name="Tonon T."/>
            <person name="Vanneste K."/>
            <person name="Amirebrahimi M."/>
            <person name="Brakel J."/>
            <person name="Bostroem C."/>
            <person name="Chovatia M."/>
            <person name="Grimwood J."/>
            <person name="Jenkins J.W."/>
            <person name="Jueterbock A."/>
            <person name="Mraz A."/>
            <person name="Stam W.T."/>
            <person name="Tice H."/>
            <person name="Bornberg-Bauer E."/>
            <person name="Green P.J."/>
            <person name="Pearson G.A."/>
            <person name="Procaccini G."/>
            <person name="Duarte C.M."/>
            <person name="Schmutz J."/>
            <person name="Reusch T.B.H."/>
            <person name="Van de Peer Y."/>
        </authorList>
    </citation>
    <scope>NUCLEOTIDE SEQUENCE [LARGE SCALE GENOMIC DNA]</scope>
    <source>
        <strain evidence="10">cv. Finnish</strain>
    </source>
</reference>
<feature type="compositionally biased region" description="Basic and acidic residues" evidence="7">
    <location>
        <begin position="27"/>
        <end position="38"/>
    </location>
</feature>
<dbReference type="InterPro" id="IPR036691">
    <property type="entry name" value="Endo/exonu/phosph_ase_sf"/>
</dbReference>
<dbReference type="OrthoDB" id="498125at2759"/>
<gene>
    <name evidence="9" type="ORF">ZOSMA_50G00740</name>
</gene>
<dbReference type="AlphaFoldDB" id="A0A0K9P0D5"/>
<evidence type="ECO:0000313" key="10">
    <source>
        <dbReference type="Proteomes" id="UP000036987"/>
    </source>
</evidence>
<feature type="binding site" evidence="5">
    <location>
        <position position="226"/>
    </location>
    <ligand>
        <name>Mg(2+)</name>
        <dbReference type="ChEBI" id="CHEBI:18420"/>
        <label>1</label>
    </ligand>
</feature>
<evidence type="ECO:0000256" key="4">
    <source>
        <dbReference type="ARBA" id="ARBA00022842"/>
    </source>
</evidence>
<sequence>MKRFFQPIEKSVDGSPSSKKVALSSPHESHSGKDDEVGFHRRDPTKFVTWNANSLLLRVKADWKKFSHFVQTINPDVICVQEVRMPSAGCKGAPKNHGQLKDDTASSRQEKQVLMQALSSPPFDDYRVWWSLSDSKYAGTALFVKKQCQPKIVWFNVDRKAGKHEPDGRVILAEFETLILLNTYSPNNGWKDEDNSFKRRRKWDKRILEFVQNSSNKPLIWCGDLNV</sequence>
<feature type="domain" description="Endonuclease/exonuclease/phosphatase" evidence="8">
    <location>
        <begin position="48"/>
        <end position="227"/>
    </location>
</feature>
<dbReference type="STRING" id="29655.A0A0K9P0D5"/>
<dbReference type="InterPro" id="IPR004808">
    <property type="entry name" value="AP_endonuc_1"/>
</dbReference>
<dbReference type="GO" id="GO:0003906">
    <property type="term" value="F:DNA-(apurinic or apyrimidinic site) endonuclease activity"/>
    <property type="evidence" value="ECO:0000318"/>
    <property type="project" value="GO_Central"/>
</dbReference>
<dbReference type="GO" id="GO:0046872">
    <property type="term" value="F:metal ion binding"/>
    <property type="evidence" value="ECO:0007669"/>
    <property type="project" value="UniProtKB-KW"/>
</dbReference>
<protein>
    <submittedName>
        <fullName evidence="9">DNA-(Apurinic or apyrimidinic site) lyase</fullName>
    </submittedName>
</protein>
<evidence type="ECO:0000256" key="2">
    <source>
        <dbReference type="ARBA" id="ARBA00022723"/>
    </source>
</evidence>
<feature type="non-terminal residue" evidence="9">
    <location>
        <position position="227"/>
    </location>
</feature>
<feature type="binding site" evidence="5">
    <location>
        <position position="224"/>
    </location>
    <ligand>
        <name>Mg(2+)</name>
        <dbReference type="ChEBI" id="CHEBI:18420"/>
        <label>1</label>
    </ligand>
</feature>
<dbReference type="Proteomes" id="UP000036987">
    <property type="component" value="Unassembled WGS sequence"/>
</dbReference>
<keyword evidence="2 5" id="KW-0479">Metal-binding</keyword>
<feature type="region of interest" description="Disordered" evidence="7">
    <location>
        <begin position="1"/>
        <end position="38"/>
    </location>
</feature>
<keyword evidence="5" id="KW-0464">Manganese</keyword>
<evidence type="ECO:0000256" key="1">
    <source>
        <dbReference type="ARBA" id="ARBA00007092"/>
    </source>
</evidence>
<comment type="caution">
    <text evidence="9">The sequence shown here is derived from an EMBL/GenBank/DDBJ whole genome shotgun (WGS) entry which is preliminary data.</text>
</comment>
<dbReference type="GO" id="GO:0008081">
    <property type="term" value="F:phosphoric diester hydrolase activity"/>
    <property type="evidence" value="ECO:0000318"/>
    <property type="project" value="GO_Central"/>
</dbReference>
<dbReference type="SUPFAM" id="SSF56219">
    <property type="entry name" value="DNase I-like"/>
    <property type="match status" value="1"/>
</dbReference>
<feature type="binding site" evidence="5">
    <location>
        <position position="53"/>
    </location>
    <ligand>
        <name>Mg(2+)</name>
        <dbReference type="ChEBI" id="CHEBI:18420"/>
        <label>1</label>
    </ligand>
</feature>
<dbReference type="GO" id="GO:0006284">
    <property type="term" value="P:base-excision repair"/>
    <property type="evidence" value="ECO:0000318"/>
    <property type="project" value="GO_Central"/>
</dbReference>
<evidence type="ECO:0000256" key="7">
    <source>
        <dbReference type="SAM" id="MobiDB-lite"/>
    </source>
</evidence>
<dbReference type="InterPro" id="IPR005135">
    <property type="entry name" value="Endo/exonuclease/phosphatase"/>
</dbReference>
<dbReference type="GO" id="GO:0005634">
    <property type="term" value="C:nucleus"/>
    <property type="evidence" value="ECO:0000318"/>
    <property type="project" value="GO_Central"/>
</dbReference>
<evidence type="ECO:0000313" key="9">
    <source>
        <dbReference type="EMBL" id="KMZ61655.1"/>
    </source>
</evidence>
<accession>A0A0K9P0D5</accession>
<dbReference type="PANTHER" id="PTHR22748:SF10">
    <property type="entry name" value="DNA-(APURINIC OR APYRIMIDINIC SITE) ENDONUCLEASE"/>
    <property type="match status" value="1"/>
</dbReference>
<proteinExistence type="inferred from homology"/>
<dbReference type="PROSITE" id="PS51435">
    <property type="entry name" value="AP_NUCLEASE_F1_4"/>
    <property type="match status" value="1"/>
</dbReference>
<comment type="similarity">
    <text evidence="1">Belongs to the DNA repair enzymes AP/ExoA family.</text>
</comment>
<dbReference type="GO" id="GO:0008311">
    <property type="term" value="F:double-stranded DNA 3'-5' DNA exonuclease activity"/>
    <property type="evidence" value="ECO:0000318"/>
    <property type="project" value="GO_Central"/>
</dbReference>
<evidence type="ECO:0000256" key="6">
    <source>
        <dbReference type="PIRSR" id="PIRSR604808-3"/>
    </source>
</evidence>
<dbReference type="PANTHER" id="PTHR22748">
    <property type="entry name" value="AP ENDONUCLEASE"/>
    <property type="match status" value="1"/>
</dbReference>
<comment type="cofactor">
    <cofactor evidence="5">
        <name>Mg(2+)</name>
        <dbReference type="ChEBI" id="CHEBI:18420"/>
    </cofactor>
    <cofactor evidence="5">
        <name>Mn(2+)</name>
        <dbReference type="ChEBI" id="CHEBI:29035"/>
    </cofactor>
    <text evidence="5">Probably binds two magnesium or manganese ions per subunit.</text>
</comment>
<dbReference type="EMBL" id="LFYR01001452">
    <property type="protein sequence ID" value="KMZ61655.1"/>
    <property type="molecule type" value="Genomic_DNA"/>
</dbReference>
<keyword evidence="9" id="KW-0456">Lyase</keyword>
<evidence type="ECO:0000256" key="3">
    <source>
        <dbReference type="ARBA" id="ARBA00022801"/>
    </source>
</evidence>
<keyword evidence="4 5" id="KW-0460">Magnesium</keyword>
<keyword evidence="10" id="KW-1185">Reference proteome</keyword>
<evidence type="ECO:0000259" key="8">
    <source>
        <dbReference type="Pfam" id="PF03372"/>
    </source>
</evidence>
<keyword evidence="3" id="KW-0378">Hydrolase</keyword>
<organism evidence="9 10">
    <name type="scientific">Zostera marina</name>
    <name type="common">Eelgrass</name>
    <dbReference type="NCBI Taxonomy" id="29655"/>
    <lineage>
        <taxon>Eukaryota</taxon>
        <taxon>Viridiplantae</taxon>
        <taxon>Streptophyta</taxon>
        <taxon>Embryophyta</taxon>
        <taxon>Tracheophyta</taxon>
        <taxon>Spermatophyta</taxon>
        <taxon>Magnoliopsida</taxon>
        <taxon>Liliopsida</taxon>
        <taxon>Zosteraceae</taxon>
        <taxon>Zostera</taxon>
    </lineage>
</organism>
<name>A0A0K9P0D5_ZOSMR</name>
<feature type="site" description="Transition state stabilizer" evidence="6">
    <location>
        <position position="226"/>
    </location>
</feature>
<dbReference type="Pfam" id="PF03372">
    <property type="entry name" value="Exo_endo_phos"/>
    <property type="match status" value="1"/>
</dbReference>
<dbReference type="Gene3D" id="3.60.10.10">
    <property type="entry name" value="Endonuclease/exonuclease/phosphatase"/>
    <property type="match status" value="1"/>
</dbReference>
<dbReference type="GO" id="GO:0016829">
    <property type="term" value="F:lyase activity"/>
    <property type="evidence" value="ECO:0007669"/>
    <property type="project" value="UniProtKB-KW"/>
</dbReference>
<feature type="binding site" evidence="5">
    <location>
        <position position="82"/>
    </location>
    <ligand>
        <name>Mg(2+)</name>
        <dbReference type="ChEBI" id="CHEBI:18420"/>
        <label>1</label>
    </ligand>
</feature>
<evidence type="ECO:0000256" key="5">
    <source>
        <dbReference type="PIRSR" id="PIRSR604808-2"/>
    </source>
</evidence>